<dbReference type="GO" id="GO:0016780">
    <property type="term" value="F:phosphotransferase activity, for other substituted phosphate groups"/>
    <property type="evidence" value="ECO:0007669"/>
    <property type="project" value="TreeGrafter"/>
</dbReference>
<evidence type="ECO:0000313" key="5">
    <source>
        <dbReference type="Proteomes" id="UP000598971"/>
    </source>
</evidence>
<proteinExistence type="inferred from homology"/>
<reference evidence="4" key="1">
    <citation type="submission" date="2019-10" db="EMBL/GenBank/DDBJ databases">
        <title>Draft genome sequence of Panacibacter sp. KCS-6.</title>
        <authorList>
            <person name="Yim K.J."/>
        </authorList>
    </citation>
    <scope>NUCLEOTIDE SEQUENCE</scope>
    <source>
        <strain evidence="4">KCS-6</strain>
    </source>
</reference>
<dbReference type="PANTHER" id="PTHR30576">
    <property type="entry name" value="COLANIC BIOSYNTHESIS UDP-GLUCOSE LIPID CARRIER TRANSFERASE"/>
    <property type="match status" value="1"/>
</dbReference>
<accession>A0A8J8FDW2</accession>
<sequence>MDIAISSIAIVFFLSWMIPLFAILIKLDSRGPVFFKQQRSGRNNKLFWCLKFRSMVLNEECDSVQASDNDRRITKLGAFLRRTSFDEFPQFFNVLAGDMSIVGPRPHMIAHTEMYGASIHDYMKRLHIKQGVTGWAQISGYRGETTELWQMEKRVSLDLWYLENWSFWLDVKIICKTISAIF</sequence>
<dbReference type="AlphaFoldDB" id="A0A8J8FDW2"/>
<evidence type="ECO:0000259" key="3">
    <source>
        <dbReference type="Pfam" id="PF02397"/>
    </source>
</evidence>
<organism evidence="4 5">
    <name type="scientific">Limnovirga soli</name>
    <dbReference type="NCBI Taxonomy" id="2656915"/>
    <lineage>
        <taxon>Bacteria</taxon>
        <taxon>Pseudomonadati</taxon>
        <taxon>Bacteroidota</taxon>
        <taxon>Chitinophagia</taxon>
        <taxon>Chitinophagales</taxon>
        <taxon>Chitinophagaceae</taxon>
        <taxon>Limnovirga</taxon>
    </lineage>
</organism>
<protein>
    <submittedName>
        <fullName evidence="4">Exopolysaccharide biosynthesis protein</fullName>
    </submittedName>
</protein>
<keyword evidence="2" id="KW-0812">Transmembrane</keyword>
<evidence type="ECO:0000256" key="2">
    <source>
        <dbReference type="SAM" id="Phobius"/>
    </source>
</evidence>
<dbReference type="PANTHER" id="PTHR30576:SF0">
    <property type="entry name" value="UNDECAPRENYL-PHOSPHATE N-ACETYLGALACTOSAMINYL 1-PHOSPHATE TRANSFERASE-RELATED"/>
    <property type="match status" value="1"/>
</dbReference>
<feature type="transmembrane region" description="Helical" evidence="2">
    <location>
        <begin position="6"/>
        <end position="27"/>
    </location>
</feature>
<comment type="similarity">
    <text evidence="1">Belongs to the bacterial sugar transferase family.</text>
</comment>
<keyword evidence="2" id="KW-0472">Membrane</keyword>
<dbReference type="EMBL" id="WHPF01000003">
    <property type="protein sequence ID" value="NNV54893.1"/>
    <property type="molecule type" value="Genomic_DNA"/>
</dbReference>
<dbReference type="Pfam" id="PF02397">
    <property type="entry name" value="Bac_transf"/>
    <property type="match status" value="1"/>
</dbReference>
<name>A0A8J8FDW2_9BACT</name>
<comment type="caution">
    <text evidence="4">The sequence shown here is derived from an EMBL/GenBank/DDBJ whole genome shotgun (WGS) entry which is preliminary data.</text>
</comment>
<gene>
    <name evidence="4" type="ORF">GD597_05430</name>
</gene>
<feature type="domain" description="Bacterial sugar transferase" evidence="3">
    <location>
        <begin position="1"/>
        <end position="182"/>
    </location>
</feature>
<dbReference type="InterPro" id="IPR003362">
    <property type="entry name" value="Bact_transf"/>
</dbReference>
<keyword evidence="2" id="KW-1133">Transmembrane helix</keyword>
<keyword evidence="5" id="KW-1185">Reference proteome</keyword>
<dbReference type="Proteomes" id="UP000598971">
    <property type="component" value="Unassembled WGS sequence"/>
</dbReference>
<evidence type="ECO:0000313" key="4">
    <source>
        <dbReference type="EMBL" id="NNV54893.1"/>
    </source>
</evidence>
<evidence type="ECO:0000256" key="1">
    <source>
        <dbReference type="ARBA" id="ARBA00006464"/>
    </source>
</evidence>